<dbReference type="SUPFAM" id="SSF52540">
    <property type="entry name" value="P-loop containing nucleoside triphosphate hydrolases"/>
    <property type="match status" value="1"/>
</dbReference>
<dbReference type="AlphaFoldDB" id="A0A090BUI9"/>
<feature type="domain" description="Double-GTPase 2" evidence="1">
    <location>
        <begin position="3"/>
        <end position="193"/>
    </location>
</feature>
<dbReference type="Gene3D" id="3.40.50.300">
    <property type="entry name" value="P-loop containing nucleotide triphosphate hydrolases"/>
    <property type="match status" value="1"/>
</dbReference>
<evidence type="ECO:0000313" key="3">
    <source>
        <dbReference type="Proteomes" id="UP000031623"/>
    </source>
</evidence>
<name>A0A090BUI9_9GAMM</name>
<keyword evidence="3" id="KW-1185">Reference proteome</keyword>
<dbReference type="Proteomes" id="UP000031623">
    <property type="component" value="Chromosome"/>
</dbReference>
<evidence type="ECO:0000313" key="2">
    <source>
        <dbReference type="EMBL" id="BAP55186.1"/>
    </source>
</evidence>
<gene>
    <name evidence="2" type="ORF">THII_0889</name>
</gene>
<protein>
    <recommendedName>
        <fullName evidence="1">Double-GTPase 2 domain-containing protein</fullName>
    </recommendedName>
</protein>
<dbReference type="HOGENOM" id="CLU_053839_0_0_6"/>
<organism evidence="2 3">
    <name type="scientific">Thioploca ingrica</name>
    <dbReference type="NCBI Taxonomy" id="40754"/>
    <lineage>
        <taxon>Bacteria</taxon>
        <taxon>Pseudomonadati</taxon>
        <taxon>Pseudomonadota</taxon>
        <taxon>Gammaproteobacteria</taxon>
        <taxon>Thiotrichales</taxon>
        <taxon>Thiotrichaceae</taxon>
        <taxon>Thioploca</taxon>
    </lineage>
</organism>
<dbReference type="EMBL" id="AP014633">
    <property type="protein sequence ID" value="BAP55186.1"/>
    <property type="molecule type" value="Genomic_DNA"/>
</dbReference>
<evidence type="ECO:0000259" key="1">
    <source>
        <dbReference type="Pfam" id="PF19993"/>
    </source>
</evidence>
<accession>A0A090BUI9</accession>
<dbReference type="STRING" id="40754.THII_0889"/>
<sequence length="310" mass="35324">MMVGPDGVGKTTLLATMYYELSRVDNDSPFTLMATADTHQDLQAAYEKLSTIITQPTFTPTGPLLKGTAGIIERQFQLLFNRNPELDFIFCDIAGGIIRAEETNQDVIDFKTRLNQATVIINVIDGSALVEGDPTLANSKNEPQSIYELLSPLLQPDKQPHLLLFVITKCEAWLKNVESQQQLEHAFETQYELMINLLAEMTNTVAVLIPVKTLGCVEFTHIGYQNQVKEMIFVRKPNLPFQPNNTDQPLRYALAFALQQHNQNRSKWNKFMRWLWNENTAFQHALVQFAEERQKNFKIYGNASLIEVTK</sequence>
<dbReference type="KEGG" id="tig:THII_0889"/>
<dbReference type="InterPro" id="IPR045528">
    <property type="entry name" value="DO-GTPase2"/>
</dbReference>
<proteinExistence type="predicted"/>
<dbReference type="InterPro" id="IPR027417">
    <property type="entry name" value="P-loop_NTPase"/>
</dbReference>
<reference evidence="2 3" key="1">
    <citation type="journal article" date="2014" name="ISME J.">
        <title>Ecophysiology of Thioploca ingrica as revealed by the complete genome sequence supplemented with proteomic evidence.</title>
        <authorList>
            <person name="Kojima H."/>
            <person name="Ogura Y."/>
            <person name="Yamamoto N."/>
            <person name="Togashi T."/>
            <person name="Mori H."/>
            <person name="Watanabe T."/>
            <person name="Nemoto F."/>
            <person name="Kurokawa K."/>
            <person name="Hayashi T."/>
            <person name="Fukui M."/>
        </authorList>
    </citation>
    <scope>NUCLEOTIDE SEQUENCE [LARGE SCALE GENOMIC DNA]</scope>
</reference>
<dbReference type="Pfam" id="PF19993">
    <property type="entry name" value="DO-GTPase2"/>
    <property type="match status" value="1"/>
</dbReference>